<evidence type="ECO:0000259" key="5">
    <source>
        <dbReference type="Pfam" id="PF00389"/>
    </source>
</evidence>
<comment type="similarity">
    <text evidence="1 4">Belongs to the D-isomer specific 2-hydroxyacid dehydrogenase family.</text>
</comment>
<dbReference type="RefSeq" id="WP_408338408.1">
    <property type="nucleotide sequence ID" value="NZ_JAQQCF010000022.1"/>
</dbReference>
<dbReference type="CDD" id="cd12169">
    <property type="entry name" value="PGDH_like_1"/>
    <property type="match status" value="1"/>
</dbReference>
<dbReference type="Pfam" id="PF00389">
    <property type="entry name" value="2-Hacid_dh"/>
    <property type="match status" value="1"/>
</dbReference>
<evidence type="ECO:0000313" key="8">
    <source>
        <dbReference type="Proteomes" id="UP001629432"/>
    </source>
</evidence>
<comment type="caution">
    <text evidence="7">The sequence shown here is derived from an EMBL/GenBank/DDBJ whole genome shotgun (WGS) entry which is preliminary data.</text>
</comment>
<dbReference type="PANTHER" id="PTHR42789:SF1">
    <property type="entry name" value="D-ISOMER SPECIFIC 2-HYDROXYACID DEHYDROGENASE FAMILY PROTEIN (AFU_ORTHOLOGUE AFUA_6G10090)"/>
    <property type="match status" value="1"/>
</dbReference>
<feature type="domain" description="D-isomer specific 2-hydroxyacid dehydrogenase catalytic" evidence="5">
    <location>
        <begin position="21"/>
        <end position="315"/>
    </location>
</feature>
<dbReference type="InterPro" id="IPR050857">
    <property type="entry name" value="D-2-hydroxyacid_DH"/>
</dbReference>
<dbReference type="Proteomes" id="UP001629432">
    <property type="component" value="Unassembled WGS sequence"/>
</dbReference>
<dbReference type="InterPro" id="IPR006140">
    <property type="entry name" value="D-isomer_DH_NAD-bd"/>
</dbReference>
<evidence type="ECO:0000256" key="4">
    <source>
        <dbReference type="RuleBase" id="RU003719"/>
    </source>
</evidence>
<dbReference type="SUPFAM" id="SSF51735">
    <property type="entry name" value="NAD(P)-binding Rossmann-fold domains"/>
    <property type="match status" value="1"/>
</dbReference>
<proteinExistence type="inferred from homology"/>
<dbReference type="InterPro" id="IPR006139">
    <property type="entry name" value="D-isomer_2_OHA_DH_cat_dom"/>
</dbReference>
<dbReference type="EMBL" id="JAQQCF010000022">
    <property type="protein sequence ID" value="MFM0639704.1"/>
    <property type="molecule type" value="Genomic_DNA"/>
</dbReference>
<keyword evidence="2 4" id="KW-0560">Oxidoreductase</keyword>
<evidence type="ECO:0000259" key="6">
    <source>
        <dbReference type="Pfam" id="PF02826"/>
    </source>
</evidence>
<reference evidence="7 8" key="1">
    <citation type="journal article" date="2024" name="Chem. Sci.">
        <title>Discovery of megapolipeptins by genome mining of a Burkholderiales bacteria collection.</title>
        <authorList>
            <person name="Paulo B.S."/>
            <person name="Recchia M.J.J."/>
            <person name="Lee S."/>
            <person name="Fergusson C.H."/>
            <person name="Romanowski S.B."/>
            <person name="Hernandez A."/>
            <person name="Krull N."/>
            <person name="Liu D.Y."/>
            <person name="Cavanagh H."/>
            <person name="Bos A."/>
            <person name="Gray C.A."/>
            <person name="Murphy B.T."/>
            <person name="Linington R.G."/>
            <person name="Eustaquio A.S."/>
        </authorList>
    </citation>
    <scope>NUCLEOTIDE SEQUENCE [LARGE SCALE GENOMIC DNA]</scope>
    <source>
        <strain evidence="7 8">RL17-338-BIC-A</strain>
    </source>
</reference>
<feature type="domain" description="D-isomer specific 2-hydroxyacid dehydrogenase NAD-binding" evidence="6">
    <location>
        <begin position="111"/>
        <end position="284"/>
    </location>
</feature>
<protein>
    <submittedName>
        <fullName evidence="7">D-2-hydroxyacid dehydrogenase family protein</fullName>
    </submittedName>
</protein>
<keyword evidence="8" id="KW-1185">Reference proteome</keyword>
<organism evidence="7 8">
    <name type="scientific">Paraburkholderia metrosideri</name>
    <dbReference type="NCBI Taxonomy" id="580937"/>
    <lineage>
        <taxon>Bacteria</taxon>
        <taxon>Pseudomonadati</taxon>
        <taxon>Pseudomonadota</taxon>
        <taxon>Betaproteobacteria</taxon>
        <taxon>Burkholderiales</taxon>
        <taxon>Burkholderiaceae</taxon>
        <taxon>Paraburkholderia</taxon>
    </lineage>
</organism>
<dbReference type="Pfam" id="PF02826">
    <property type="entry name" value="2-Hacid_dh_C"/>
    <property type="match status" value="1"/>
</dbReference>
<name>A0ABW9DXP0_9BURK</name>
<evidence type="ECO:0000256" key="2">
    <source>
        <dbReference type="ARBA" id="ARBA00023002"/>
    </source>
</evidence>
<evidence type="ECO:0000256" key="3">
    <source>
        <dbReference type="ARBA" id="ARBA00023027"/>
    </source>
</evidence>
<dbReference type="PANTHER" id="PTHR42789">
    <property type="entry name" value="D-ISOMER SPECIFIC 2-HYDROXYACID DEHYDROGENASE FAMILY PROTEIN (AFU_ORTHOLOGUE AFUA_6G10090)"/>
    <property type="match status" value="1"/>
</dbReference>
<gene>
    <name evidence="7" type="ORF">PQQ63_23735</name>
</gene>
<dbReference type="Gene3D" id="3.40.50.720">
    <property type="entry name" value="NAD(P)-binding Rossmann-like Domain"/>
    <property type="match status" value="2"/>
</dbReference>
<sequence>MRIAIPDDYQDAVRGLAAFGKLAGHTVDIYRDAVTDVEQLAARLVDANVLVPIRERTVIDDALLSRLPNLRLISQTGKGVTHIDVEACTRRGVAVAASGGNAYAPAELTWALVLAAVRKVPQEVANAKAGNWQREPIGTCLRGRTLGIFGYGSIGRIVAGYGKAFGMRVIVWGREGSIARAQQDGFEAAASRADFFSQSDVLSVHLRLNEETRGSITAADLAQMKPTAVLVNTSRADLVASGALMAALELGKPGFAAVDAYEVEPAIDHPLFRMSNVVATPHLGYVEKDTYEIFFRGAFDNLLAFEKGDPTNLVNPEVLERKAGAV</sequence>
<accession>A0ABW9DXP0</accession>
<keyword evidence="3" id="KW-0520">NAD</keyword>
<evidence type="ECO:0000256" key="1">
    <source>
        <dbReference type="ARBA" id="ARBA00005854"/>
    </source>
</evidence>
<evidence type="ECO:0000313" key="7">
    <source>
        <dbReference type="EMBL" id="MFM0639704.1"/>
    </source>
</evidence>
<dbReference type="InterPro" id="IPR036291">
    <property type="entry name" value="NAD(P)-bd_dom_sf"/>
</dbReference>
<dbReference type="SUPFAM" id="SSF52283">
    <property type="entry name" value="Formate/glycerate dehydrogenase catalytic domain-like"/>
    <property type="match status" value="1"/>
</dbReference>